<evidence type="ECO:0000256" key="1">
    <source>
        <dbReference type="ARBA" id="ARBA00022490"/>
    </source>
</evidence>
<gene>
    <name evidence="3" type="ORF">LDC_0675</name>
</gene>
<dbReference type="GO" id="GO:0005829">
    <property type="term" value="C:cytosol"/>
    <property type="evidence" value="ECO:0007669"/>
    <property type="project" value="TreeGrafter"/>
</dbReference>
<dbReference type="CDD" id="cd09294">
    <property type="entry name" value="SmpB"/>
    <property type="match status" value="1"/>
</dbReference>
<dbReference type="SUPFAM" id="SSF74982">
    <property type="entry name" value="Small protein B (SmpB)"/>
    <property type="match status" value="1"/>
</dbReference>
<reference evidence="3" key="1">
    <citation type="submission" date="2010-07" db="EMBL/GenBank/DDBJ databases">
        <authorList>
            <consortium name="CONSOLIDER consortium CSD2007-00005"/>
            <person name="Guazzaroni M.-E."/>
            <person name="Richter M."/>
            <person name="Garcia-Salamanca A."/>
            <person name="Yarza P."/>
            <person name="Ferrer M."/>
        </authorList>
    </citation>
    <scope>NUCLEOTIDE SEQUENCE</scope>
</reference>
<keyword evidence="2" id="KW-0694">RNA-binding</keyword>
<accession>D9PGM8</accession>
<keyword evidence="1" id="KW-0963">Cytoplasm</keyword>
<feature type="non-terminal residue" evidence="3">
    <location>
        <position position="95"/>
    </location>
</feature>
<dbReference type="PANTHER" id="PTHR30308:SF2">
    <property type="entry name" value="SSRA-BINDING PROTEIN"/>
    <property type="match status" value="1"/>
</dbReference>
<evidence type="ECO:0000256" key="2">
    <source>
        <dbReference type="ARBA" id="ARBA00022884"/>
    </source>
</evidence>
<dbReference type="EMBL" id="ADZX01000275">
    <property type="protein sequence ID" value="EFK97287.1"/>
    <property type="molecule type" value="Genomic_DNA"/>
</dbReference>
<name>D9PGM8_9ZZZZ</name>
<protein>
    <submittedName>
        <fullName evidence="3">SmpB protein</fullName>
    </submittedName>
</protein>
<dbReference type="Gene3D" id="2.40.280.10">
    <property type="match status" value="1"/>
</dbReference>
<evidence type="ECO:0000313" key="3">
    <source>
        <dbReference type="EMBL" id="EFK97287.1"/>
    </source>
</evidence>
<dbReference type="AlphaFoldDB" id="D9PGM8"/>
<dbReference type="InterPro" id="IPR000037">
    <property type="entry name" value="SsrA-bd_prot"/>
</dbReference>
<dbReference type="GO" id="GO:0003723">
    <property type="term" value="F:RNA binding"/>
    <property type="evidence" value="ECO:0007669"/>
    <property type="project" value="UniProtKB-KW"/>
</dbReference>
<comment type="caution">
    <text evidence="3">The sequence shown here is derived from an EMBL/GenBank/DDBJ whole genome shotgun (WGS) entry which is preliminary data.</text>
</comment>
<dbReference type="GO" id="GO:0070930">
    <property type="term" value="P:trans-translation-dependent protein tagging"/>
    <property type="evidence" value="ECO:0007669"/>
    <property type="project" value="TreeGrafter"/>
</dbReference>
<dbReference type="Pfam" id="PF01668">
    <property type="entry name" value="SmpB"/>
    <property type="match status" value="1"/>
</dbReference>
<dbReference type="HAMAP" id="MF_00023">
    <property type="entry name" value="SmpB"/>
    <property type="match status" value="1"/>
</dbReference>
<sequence>MEINIVAQNKKARHDYEILETYEAGIILSGSEVKALRAKRANLKDSYCKFIKNELYLTNAHISHLETVYKNFAPDTRVPRKLLMHKKQLNKIFNT</sequence>
<dbReference type="InterPro" id="IPR023620">
    <property type="entry name" value="SmpB"/>
</dbReference>
<proteinExistence type="inferred from homology"/>
<dbReference type="InterPro" id="IPR020081">
    <property type="entry name" value="SsrA-bd_prot_CS"/>
</dbReference>
<reference evidence="3" key="2">
    <citation type="journal article" date="2011" name="Microb. Ecol.">
        <title>Taxonomic and Functional Metagenomic Profiling of the Microbial Community in the Anoxic Sediment of a Sub-saline Shallow Lake (Laguna de Carrizo, Central Spain).</title>
        <authorList>
            <person name="Ferrer M."/>
            <person name="Guazzaroni M.E."/>
            <person name="Richter M."/>
            <person name="Garcia-Salamanca A."/>
            <person name="Yarza P."/>
            <person name="Suarez-Suarez A."/>
            <person name="Solano J."/>
            <person name="Alcaide M."/>
            <person name="van Dillewijn P."/>
            <person name="Molina-Henares M.A."/>
            <person name="Lopez-Cortes N."/>
            <person name="Al-Ramahi Y."/>
            <person name="Guerrero C."/>
            <person name="Acosta A."/>
            <person name="de Eugenio L.I."/>
            <person name="Martinez V."/>
            <person name="Marques S."/>
            <person name="Rojo F."/>
            <person name="Santero E."/>
            <person name="Genilloud O."/>
            <person name="Perez-Perez J."/>
            <person name="Rossello-Mora R."/>
            <person name="Ramos J.L."/>
        </authorList>
    </citation>
    <scope>NUCLEOTIDE SEQUENCE</scope>
</reference>
<dbReference type="PANTHER" id="PTHR30308">
    <property type="entry name" value="TMRNA-BINDING COMPONENT OF TRANS-TRANSLATION TAGGING COMPLEX"/>
    <property type="match status" value="1"/>
</dbReference>
<organism evidence="3">
    <name type="scientific">sediment metagenome</name>
    <dbReference type="NCBI Taxonomy" id="749907"/>
    <lineage>
        <taxon>unclassified sequences</taxon>
        <taxon>metagenomes</taxon>
        <taxon>ecological metagenomes</taxon>
    </lineage>
</organism>
<dbReference type="PROSITE" id="PS01317">
    <property type="entry name" value="SSRP"/>
    <property type="match status" value="1"/>
</dbReference>